<evidence type="ECO:0000313" key="1">
    <source>
        <dbReference type="EMBL" id="CUO21142.1"/>
    </source>
</evidence>
<proteinExistence type="predicted"/>
<reference evidence="1 2" key="1">
    <citation type="submission" date="2015-09" db="EMBL/GenBank/DDBJ databases">
        <authorList>
            <consortium name="Pathogen Informatics"/>
            <person name="Wu L."/>
            <person name="Ma J."/>
        </authorList>
    </citation>
    <scope>NUCLEOTIDE SEQUENCE [LARGE SCALE GENOMIC DNA]</scope>
    <source>
        <strain evidence="1 2">2789STDY5834858</strain>
    </source>
</reference>
<dbReference type="InterPro" id="IPR019700">
    <property type="entry name" value="Sigma-G_inhibitor_Gin"/>
</dbReference>
<dbReference type="Pfam" id="PF10764">
    <property type="entry name" value="Gin"/>
    <property type="match status" value="1"/>
</dbReference>
<name>A0ABP2AV96_SARVE</name>
<dbReference type="EMBL" id="CYZR01000010">
    <property type="protein sequence ID" value="CUO21142.1"/>
    <property type="molecule type" value="Genomic_DNA"/>
</dbReference>
<evidence type="ECO:0000313" key="2">
    <source>
        <dbReference type="Proteomes" id="UP000095488"/>
    </source>
</evidence>
<comment type="caution">
    <text evidence="1">The sequence shown here is derived from an EMBL/GenBank/DDBJ whole genome shotgun (WGS) entry which is preliminary data.</text>
</comment>
<gene>
    <name evidence="1" type="ORF">ERS852473_02206</name>
</gene>
<organism evidence="1 2">
    <name type="scientific">Sarcina ventriculi</name>
    <name type="common">Clostridium ventriculi</name>
    <dbReference type="NCBI Taxonomy" id="1267"/>
    <lineage>
        <taxon>Bacteria</taxon>
        <taxon>Bacillati</taxon>
        <taxon>Bacillota</taxon>
        <taxon>Clostridia</taxon>
        <taxon>Eubacteriales</taxon>
        <taxon>Clostridiaceae</taxon>
        <taxon>Sarcina</taxon>
    </lineage>
</organism>
<protein>
    <submittedName>
        <fullName evidence="1">Inhibitor of sigma-G Gin</fullName>
    </submittedName>
</protein>
<dbReference type="Proteomes" id="UP000095488">
    <property type="component" value="Unassembled WGS sequence"/>
</dbReference>
<dbReference type="RefSeq" id="WP_055260189.1">
    <property type="nucleotide sequence ID" value="NZ_BCMV01000048.1"/>
</dbReference>
<accession>A0ABP2AV96</accession>
<sequence length="58" mass="6844">MSNKICIICKKQGYGIIIKGKLICKSCETKVIECDLDSEFYKFYKNRLKEEIYTRKSV</sequence>
<keyword evidence="2" id="KW-1185">Reference proteome</keyword>